<dbReference type="GO" id="GO:0005634">
    <property type="term" value="C:nucleus"/>
    <property type="evidence" value="ECO:0007669"/>
    <property type="project" value="UniProtKB-SubCell"/>
</dbReference>
<proteinExistence type="predicted"/>
<dbReference type="Proteomes" id="UP001177140">
    <property type="component" value="Unassembled WGS sequence"/>
</dbReference>
<evidence type="ECO:0000256" key="7">
    <source>
        <dbReference type="ARBA" id="ARBA00023204"/>
    </source>
</evidence>
<dbReference type="CDD" id="cd00121">
    <property type="entry name" value="MATH"/>
    <property type="match status" value="1"/>
</dbReference>
<dbReference type="InterPro" id="IPR002083">
    <property type="entry name" value="MATH/TRAF_dom"/>
</dbReference>
<dbReference type="AlphaFoldDB" id="A0AA41VD77"/>
<keyword evidence="5" id="KW-0863">Zinc-finger</keyword>
<dbReference type="Pfam" id="PF00533">
    <property type="entry name" value="BRCT"/>
    <property type="match status" value="1"/>
</dbReference>
<evidence type="ECO:0000256" key="6">
    <source>
        <dbReference type="ARBA" id="ARBA00022833"/>
    </source>
</evidence>
<dbReference type="GO" id="GO:0008270">
    <property type="term" value="F:zinc ion binding"/>
    <property type="evidence" value="ECO:0007669"/>
    <property type="project" value="UniProtKB-KW"/>
</dbReference>
<name>A0AA41VD77_PAPNU</name>
<dbReference type="Gene3D" id="2.60.210.10">
    <property type="entry name" value="Apoptosis, Tumor Necrosis Factor Receptor Associated Protein 2, Chain A"/>
    <property type="match status" value="1"/>
</dbReference>
<sequence length="559" mass="62252">METVQNQYVVGNNDVPSSSKFTWRIENVSTIDEENHLSPIFTMGLHKWRLLAFRRGSNVDGYLSLYVVAVECTDSRHVKFSLALVDQTNNQKANRKDTGDRVFRFTEDENDWGFDDFIELKELKDPRKGYIVNDACIVEVELCLSSAQESREELVPNELMESVEERDPVTNSTLPASTSGCLDICAFCQTSEETEESGSMLHIFANGKEVEEDEVSGPNVIHVHRICLEWTPQVYYVGETLMMLEVELARGSKLKCSCCGLKGAVLGCFITSCKNTYHVPCAFGTSGCRWYDEGYLMLCPSHCHMKFPHEKTKKKKKLAKGNSSTVHRKSLQAKAWAAPASATSKLVLCGSSLSAEEKHLLASFATISGVTISENLKPNVTHVIASTDERGACRRSFRFLKAILDGKWVLKMDWIKACTEAMDLVCEELYEVGLDIHGCRDGPRNGRLRVSEGAPKLFSGLHFYFIGDFDPSYRKSLEELVLVAGAKVLSMNSLVSHSGEGDCSSKTLIVYNFDEEASLMDIKERRREAEGLAKQSGSVVIGHTWILESVAALKLEAVP</sequence>
<evidence type="ECO:0000313" key="12">
    <source>
        <dbReference type="EMBL" id="MCL7039078.1"/>
    </source>
</evidence>
<dbReference type="GO" id="GO:0000724">
    <property type="term" value="P:double-strand break repair via homologous recombination"/>
    <property type="evidence" value="ECO:0007669"/>
    <property type="project" value="TreeGrafter"/>
</dbReference>
<dbReference type="Pfam" id="PF22486">
    <property type="entry name" value="MATH_2"/>
    <property type="match status" value="1"/>
</dbReference>
<keyword evidence="8" id="KW-0539">Nucleus</keyword>
<feature type="domain" description="PHD-type" evidence="11">
    <location>
        <begin position="182"/>
        <end position="303"/>
    </location>
</feature>
<accession>A0AA41VD77</accession>
<dbReference type="PROSITE" id="PS50144">
    <property type="entry name" value="MATH"/>
    <property type="match status" value="1"/>
</dbReference>
<dbReference type="InterPro" id="IPR001357">
    <property type="entry name" value="BRCT_dom"/>
</dbReference>
<organism evidence="12 13">
    <name type="scientific">Papaver nudicaule</name>
    <name type="common">Iceland poppy</name>
    <dbReference type="NCBI Taxonomy" id="74823"/>
    <lineage>
        <taxon>Eukaryota</taxon>
        <taxon>Viridiplantae</taxon>
        <taxon>Streptophyta</taxon>
        <taxon>Embryophyta</taxon>
        <taxon>Tracheophyta</taxon>
        <taxon>Spermatophyta</taxon>
        <taxon>Magnoliopsida</taxon>
        <taxon>Ranunculales</taxon>
        <taxon>Papaveraceae</taxon>
        <taxon>Papaveroideae</taxon>
        <taxon>Papaver</taxon>
    </lineage>
</organism>
<feature type="domain" description="MATH" evidence="9">
    <location>
        <begin position="18"/>
        <end position="142"/>
    </location>
</feature>
<evidence type="ECO:0000256" key="4">
    <source>
        <dbReference type="ARBA" id="ARBA00022763"/>
    </source>
</evidence>
<comment type="caution">
    <text evidence="12">The sequence shown here is derived from an EMBL/GenBank/DDBJ whole genome shotgun (WGS) entry which is preliminary data.</text>
</comment>
<evidence type="ECO:0000256" key="2">
    <source>
        <dbReference type="ARBA" id="ARBA00022723"/>
    </source>
</evidence>
<evidence type="ECO:0000256" key="5">
    <source>
        <dbReference type="ARBA" id="ARBA00022771"/>
    </source>
</evidence>
<evidence type="ECO:0000259" key="11">
    <source>
        <dbReference type="PROSITE" id="PS51805"/>
    </source>
</evidence>
<keyword evidence="4" id="KW-0227">DNA damage</keyword>
<evidence type="ECO:0000259" key="9">
    <source>
        <dbReference type="PROSITE" id="PS50144"/>
    </source>
</evidence>
<comment type="subcellular location">
    <subcellularLocation>
        <location evidence="1">Nucleus</location>
    </subcellularLocation>
</comment>
<dbReference type="InterPro" id="IPR036420">
    <property type="entry name" value="BRCT_dom_sf"/>
</dbReference>
<dbReference type="InterPro" id="IPR008974">
    <property type="entry name" value="TRAF-like"/>
</dbReference>
<dbReference type="InterPro" id="IPR034732">
    <property type="entry name" value="EPHD"/>
</dbReference>
<evidence type="ECO:0000256" key="3">
    <source>
        <dbReference type="ARBA" id="ARBA00022737"/>
    </source>
</evidence>
<dbReference type="PANTHER" id="PTHR13763">
    <property type="entry name" value="BREAST CANCER TYPE 1 SUSCEPTIBILITY PROTEIN BRCA1"/>
    <property type="match status" value="1"/>
</dbReference>
<feature type="domain" description="BRCT" evidence="10">
    <location>
        <begin position="453"/>
        <end position="559"/>
    </location>
</feature>
<dbReference type="GO" id="GO:0045944">
    <property type="term" value="P:positive regulation of transcription by RNA polymerase II"/>
    <property type="evidence" value="ECO:0007669"/>
    <property type="project" value="TreeGrafter"/>
</dbReference>
<evidence type="ECO:0000256" key="1">
    <source>
        <dbReference type="ARBA" id="ARBA00004123"/>
    </source>
</evidence>
<dbReference type="PANTHER" id="PTHR13763:SF9">
    <property type="entry name" value="BRCA1-ASSOCIATED RING DOMAIN PROTEIN 1"/>
    <property type="match status" value="1"/>
</dbReference>
<dbReference type="FunFam" id="3.40.50.10190:FF:000006">
    <property type="entry name" value="Breast cancer type 1 susceptibility protein homolog"/>
    <property type="match status" value="1"/>
</dbReference>
<dbReference type="GO" id="GO:0004842">
    <property type="term" value="F:ubiquitin-protein transferase activity"/>
    <property type="evidence" value="ECO:0007669"/>
    <property type="project" value="TreeGrafter"/>
</dbReference>
<dbReference type="SUPFAM" id="SSF52113">
    <property type="entry name" value="BRCT domain"/>
    <property type="match status" value="2"/>
</dbReference>
<protein>
    <submittedName>
        <fullName evidence="12">Uncharacterized protein</fullName>
    </submittedName>
</protein>
<dbReference type="SMART" id="SM00061">
    <property type="entry name" value="MATH"/>
    <property type="match status" value="1"/>
</dbReference>
<dbReference type="Gene3D" id="3.40.50.10190">
    <property type="entry name" value="BRCT domain"/>
    <property type="match status" value="2"/>
</dbReference>
<dbReference type="EMBL" id="JAJJMA010197489">
    <property type="protein sequence ID" value="MCL7039078.1"/>
    <property type="molecule type" value="Genomic_DNA"/>
</dbReference>
<dbReference type="SUPFAM" id="SSF49599">
    <property type="entry name" value="TRAF domain-like"/>
    <property type="match status" value="1"/>
</dbReference>
<reference evidence="12" key="1">
    <citation type="submission" date="2022-03" db="EMBL/GenBank/DDBJ databases">
        <title>A functionally conserved STORR gene fusion in Papaver species that diverged 16.8 million years ago.</title>
        <authorList>
            <person name="Catania T."/>
        </authorList>
    </citation>
    <scope>NUCLEOTIDE SEQUENCE</scope>
    <source>
        <strain evidence="12">S-191538</strain>
    </source>
</reference>
<gene>
    <name evidence="12" type="ORF">MKW94_006010</name>
</gene>
<keyword evidence="3" id="KW-0677">Repeat</keyword>
<dbReference type="InterPro" id="IPR013083">
    <property type="entry name" value="Znf_RING/FYVE/PHD"/>
</dbReference>
<keyword evidence="6" id="KW-0862">Zinc</keyword>
<dbReference type="PROSITE" id="PS50172">
    <property type="entry name" value="BRCT"/>
    <property type="match status" value="2"/>
</dbReference>
<evidence type="ECO:0000259" key="10">
    <source>
        <dbReference type="PROSITE" id="PS50172"/>
    </source>
</evidence>
<dbReference type="SMART" id="SM00292">
    <property type="entry name" value="BRCT"/>
    <property type="match status" value="2"/>
</dbReference>
<keyword evidence="7" id="KW-0234">DNA repair</keyword>
<evidence type="ECO:0000256" key="8">
    <source>
        <dbReference type="ARBA" id="ARBA00023242"/>
    </source>
</evidence>
<dbReference type="PROSITE" id="PS51805">
    <property type="entry name" value="EPHD"/>
    <property type="match status" value="1"/>
</dbReference>
<feature type="domain" description="BRCT" evidence="10">
    <location>
        <begin position="346"/>
        <end position="432"/>
    </location>
</feature>
<evidence type="ECO:0000313" key="13">
    <source>
        <dbReference type="Proteomes" id="UP001177140"/>
    </source>
</evidence>
<dbReference type="CDD" id="cd15571">
    <property type="entry name" value="ePHD"/>
    <property type="match status" value="1"/>
</dbReference>
<keyword evidence="2" id="KW-0479">Metal-binding</keyword>
<dbReference type="CDD" id="cd17734">
    <property type="entry name" value="BRCT_Bard1_rpt1"/>
    <property type="match status" value="1"/>
</dbReference>
<keyword evidence="13" id="KW-1185">Reference proteome</keyword>
<dbReference type="InterPro" id="IPR031099">
    <property type="entry name" value="BRCA1-associated"/>
</dbReference>
<dbReference type="Gene3D" id="3.30.40.10">
    <property type="entry name" value="Zinc/RING finger domain, C3HC4 (zinc finger)"/>
    <property type="match status" value="1"/>
</dbReference>
<dbReference type="Pfam" id="PF13771">
    <property type="entry name" value="zf-HC5HC2H"/>
    <property type="match status" value="1"/>
</dbReference>